<sequence>MEGKGAQKAQNWQKSSAKLYGFVVEAVRVRASELSLLLSRCLRLEKVIGGLVAAQRSRTLATNVKKTARRCDQKDSANLPYLKFTLQEALTGHSTSVRRFEGFSDLLTYCSQDSSKYPSAAQAHRSSTGSDPANRTFTCGLRHGFETVLASSQMLKSQRFVLKP</sequence>
<proteinExistence type="predicted"/>
<reference evidence="1" key="1">
    <citation type="submission" date="2021-02" db="EMBL/GenBank/DDBJ databases">
        <authorList>
            <person name="Dougan E. K."/>
            <person name="Rhodes N."/>
            <person name="Thang M."/>
            <person name="Chan C."/>
        </authorList>
    </citation>
    <scope>NUCLEOTIDE SEQUENCE</scope>
</reference>
<comment type="caution">
    <text evidence="1">The sequence shown here is derived from an EMBL/GenBank/DDBJ whole genome shotgun (WGS) entry which is preliminary data.</text>
</comment>
<dbReference type="EMBL" id="CAJNDS010002224">
    <property type="protein sequence ID" value="CAE7381267.1"/>
    <property type="molecule type" value="Genomic_DNA"/>
</dbReference>
<evidence type="ECO:0000313" key="1">
    <source>
        <dbReference type="EMBL" id="CAE7381267.1"/>
    </source>
</evidence>
<accession>A0A812QFJ9</accession>
<evidence type="ECO:0000313" key="2">
    <source>
        <dbReference type="Proteomes" id="UP000604046"/>
    </source>
</evidence>
<gene>
    <name evidence="1" type="ORF">SNAT2548_LOCUS20813</name>
</gene>
<protein>
    <submittedName>
        <fullName evidence="1">Uncharacterized protein</fullName>
    </submittedName>
</protein>
<dbReference type="AlphaFoldDB" id="A0A812QFJ9"/>
<name>A0A812QFJ9_9DINO</name>
<organism evidence="1 2">
    <name type="scientific">Symbiodinium natans</name>
    <dbReference type="NCBI Taxonomy" id="878477"/>
    <lineage>
        <taxon>Eukaryota</taxon>
        <taxon>Sar</taxon>
        <taxon>Alveolata</taxon>
        <taxon>Dinophyceae</taxon>
        <taxon>Suessiales</taxon>
        <taxon>Symbiodiniaceae</taxon>
        <taxon>Symbiodinium</taxon>
    </lineage>
</organism>
<dbReference type="Proteomes" id="UP000604046">
    <property type="component" value="Unassembled WGS sequence"/>
</dbReference>
<keyword evidence="2" id="KW-1185">Reference proteome</keyword>